<keyword evidence="7 8" id="KW-0472">Membrane</keyword>
<feature type="transmembrane region" description="Helical" evidence="8">
    <location>
        <begin position="69"/>
        <end position="87"/>
    </location>
</feature>
<evidence type="ECO:0000256" key="2">
    <source>
        <dbReference type="ARBA" id="ARBA00022475"/>
    </source>
</evidence>
<keyword evidence="3" id="KW-0645">Protease</keyword>
<evidence type="ECO:0000313" key="10">
    <source>
        <dbReference type="EMBL" id="MFC7408448.1"/>
    </source>
</evidence>
<evidence type="ECO:0000259" key="9">
    <source>
        <dbReference type="Pfam" id="PF11984"/>
    </source>
</evidence>
<reference evidence="11" key="1">
    <citation type="journal article" date="2019" name="Int. J. Syst. Evol. Microbiol.">
        <title>The Global Catalogue of Microorganisms (GCM) 10K type strain sequencing project: providing services to taxonomists for standard genome sequencing and annotation.</title>
        <authorList>
            <consortium name="The Broad Institute Genomics Platform"/>
            <consortium name="The Broad Institute Genome Sequencing Center for Infectious Disease"/>
            <person name="Wu L."/>
            <person name="Ma J."/>
        </authorList>
    </citation>
    <scope>NUCLEOTIDE SEQUENCE [LARGE SCALE GENOMIC DNA]</scope>
    <source>
        <strain evidence="11">CGMCC 1.12371</strain>
    </source>
</reference>
<comment type="subcellular location">
    <subcellularLocation>
        <location evidence="1">Cell membrane</location>
        <topology evidence="1">Multi-pass membrane protein</topology>
    </subcellularLocation>
</comment>
<dbReference type="NCBIfam" id="TIGR02914">
    <property type="entry name" value="EpsI_fam"/>
    <property type="match status" value="1"/>
</dbReference>
<dbReference type="GO" id="GO:0016787">
    <property type="term" value="F:hydrolase activity"/>
    <property type="evidence" value="ECO:0007669"/>
    <property type="project" value="UniProtKB-KW"/>
</dbReference>
<dbReference type="NCBIfam" id="TIGR02602">
    <property type="entry name" value="8TM_EpsH"/>
    <property type="match status" value="1"/>
</dbReference>
<feature type="transmembrane region" description="Helical" evidence="8">
    <location>
        <begin position="250"/>
        <end position="273"/>
    </location>
</feature>
<evidence type="ECO:0000256" key="4">
    <source>
        <dbReference type="ARBA" id="ARBA00022692"/>
    </source>
</evidence>
<dbReference type="NCBIfam" id="TIGR04152">
    <property type="entry name" value="exosort_VPLPA"/>
    <property type="match status" value="1"/>
</dbReference>
<protein>
    <submittedName>
        <fullName evidence="10">VPLPA-CTERM-specific exosortase XrtD</fullName>
        <ecNumber evidence="10">3.4.22.-</ecNumber>
    </submittedName>
</protein>
<keyword evidence="5 10" id="KW-0378">Hydrolase</keyword>
<comment type="caution">
    <text evidence="10">The sequence shown here is derived from an EMBL/GenBank/DDBJ whole genome shotgun (WGS) entry which is preliminary data.</text>
</comment>
<dbReference type="RefSeq" id="WP_382220724.1">
    <property type="nucleotide sequence ID" value="NZ_JBHTCA010000003.1"/>
</dbReference>
<keyword evidence="2" id="KW-1003">Cell membrane</keyword>
<feature type="transmembrane region" description="Helical" evidence="8">
    <location>
        <begin position="93"/>
        <end position="113"/>
    </location>
</feature>
<dbReference type="InterPro" id="IPR014263">
    <property type="entry name" value="Methanolan_biosynth_EpsI"/>
</dbReference>
<dbReference type="InterPro" id="IPR013426">
    <property type="entry name" value="EpsH-like"/>
</dbReference>
<dbReference type="Pfam" id="PF11984">
    <property type="entry name" value="DUF3485"/>
    <property type="match status" value="1"/>
</dbReference>
<accession>A0ABW2QIU5</accession>
<name>A0ABW2QIU5_9BURK</name>
<gene>
    <name evidence="10" type="primary">xrtD</name>
    <name evidence="10" type="ORF">ACFQPB_06210</name>
</gene>
<dbReference type="Proteomes" id="UP001596501">
    <property type="component" value="Unassembled WGS sequence"/>
</dbReference>
<keyword evidence="11" id="KW-1185">Reference proteome</keyword>
<feature type="transmembrane region" description="Helical" evidence="8">
    <location>
        <begin position="40"/>
        <end position="57"/>
    </location>
</feature>
<dbReference type="InterPro" id="IPR019127">
    <property type="entry name" value="Exosortase"/>
</dbReference>
<evidence type="ECO:0000256" key="3">
    <source>
        <dbReference type="ARBA" id="ARBA00022670"/>
    </source>
</evidence>
<dbReference type="EC" id="3.4.22.-" evidence="10"/>
<evidence type="ECO:0000256" key="6">
    <source>
        <dbReference type="ARBA" id="ARBA00022989"/>
    </source>
</evidence>
<keyword evidence="4 8" id="KW-0812">Transmembrane</keyword>
<feature type="transmembrane region" description="Helical" evidence="8">
    <location>
        <begin position="305"/>
        <end position="323"/>
    </location>
</feature>
<evidence type="ECO:0000256" key="8">
    <source>
        <dbReference type="SAM" id="Phobius"/>
    </source>
</evidence>
<evidence type="ECO:0000313" key="11">
    <source>
        <dbReference type="Proteomes" id="UP001596501"/>
    </source>
</evidence>
<keyword evidence="6 8" id="KW-1133">Transmembrane helix</keyword>
<feature type="transmembrane region" description="Helical" evidence="8">
    <location>
        <begin position="211"/>
        <end position="238"/>
    </location>
</feature>
<dbReference type="NCBIfam" id="TIGR04178">
    <property type="entry name" value="exo_archaeo"/>
    <property type="match status" value="1"/>
</dbReference>
<dbReference type="EMBL" id="JBHTCA010000003">
    <property type="protein sequence ID" value="MFC7408448.1"/>
    <property type="molecule type" value="Genomic_DNA"/>
</dbReference>
<evidence type="ECO:0000256" key="5">
    <source>
        <dbReference type="ARBA" id="ARBA00022801"/>
    </source>
</evidence>
<feature type="transmembrane region" description="Helical" evidence="8">
    <location>
        <begin position="187"/>
        <end position="205"/>
    </location>
</feature>
<feature type="transmembrane region" description="Helical" evidence="8">
    <location>
        <begin position="120"/>
        <end position="138"/>
    </location>
</feature>
<evidence type="ECO:0000256" key="1">
    <source>
        <dbReference type="ARBA" id="ARBA00004651"/>
    </source>
</evidence>
<proteinExistence type="predicted"/>
<dbReference type="Pfam" id="PF09721">
    <property type="entry name" value="Exosortase_EpsH"/>
    <property type="match status" value="1"/>
</dbReference>
<evidence type="ECO:0000256" key="7">
    <source>
        <dbReference type="ARBA" id="ARBA00023136"/>
    </source>
</evidence>
<feature type="domain" description="Methanolan biosynthesis EpsI" evidence="9">
    <location>
        <begin position="313"/>
        <end position="512"/>
    </location>
</feature>
<sequence length="516" mass="57010">MSSVPRFSRKERLLLVGVLLAFAAFYGGLADLVARWYKQEEYSHGFFLPLISLYLLWHRRAVLAESRGAPSAWGLAALVVAAGLLVLGEVTAIYIAIQVGFLVALVGLVLCYGGVSLLRVTLLPIAFLLFAIPLPYFIDSQLSWRLQLISSNLGVGFLRLMGYAVYLEGNVIDLGSYKLQVVEACSGLRYLYPLLSLGFLMAYMYPAALRWRVLLFVSTVPVTVLTNSARIAMVGVLVERWGSGMADGFLHYFEGWIIFLVCQLVLMGEIWLIERYTQRRSLLDVQQFPMPAVARPTGAFVAGRITPALLAGLVVLGAGWAAAQTVGGREEIKPARVSLKTFPLELGNWRASESSLSIDVEQALGFDDYVLADYRSDAGDLVNFYVAYYSSQRKGVSPHSPQVCIPGGGWVISGITREVVPLNDGTPMEVVRVVIDKGSMRQLVYYWFEQRGRRISNEYLMKWFLLSDAVTRNRTDGALVRVVTPVRPGEATDAGDERLAAFVRLAVPLMGPFVPE</sequence>
<dbReference type="InterPro" id="IPR026491">
    <property type="entry name" value="ExosortD_VPLPA"/>
</dbReference>
<organism evidence="10 11">
    <name type="scientific">Hydrogenophaga atypica</name>
    <dbReference type="NCBI Taxonomy" id="249409"/>
    <lineage>
        <taxon>Bacteria</taxon>
        <taxon>Pseudomonadati</taxon>
        <taxon>Pseudomonadota</taxon>
        <taxon>Betaproteobacteria</taxon>
        <taxon>Burkholderiales</taxon>
        <taxon>Comamonadaceae</taxon>
        <taxon>Hydrogenophaga</taxon>
    </lineage>
</organism>
<dbReference type="InterPro" id="IPR026392">
    <property type="entry name" value="Exo/Archaeosortase_dom"/>
</dbReference>